<organism evidence="9 10">
    <name type="scientific">Tegillarca granosa</name>
    <name type="common">Malaysian cockle</name>
    <name type="synonym">Anadara granosa</name>
    <dbReference type="NCBI Taxonomy" id="220873"/>
    <lineage>
        <taxon>Eukaryota</taxon>
        <taxon>Metazoa</taxon>
        <taxon>Spiralia</taxon>
        <taxon>Lophotrochozoa</taxon>
        <taxon>Mollusca</taxon>
        <taxon>Bivalvia</taxon>
        <taxon>Autobranchia</taxon>
        <taxon>Pteriomorphia</taxon>
        <taxon>Arcoida</taxon>
        <taxon>Arcoidea</taxon>
        <taxon>Arcidae</taxon>
        <taxon>Tegillarca</taxon>
    </lineage>
</organism>
<dbReference type="InterPro" id="IPR036397">
    <property type="entry name" value="RNaseH_sf"/>
</dbReference>
<dbReference type="Gene3D" id="3.30.420.10">
    <property type="entry name" value="Ribonuclease H-like superfamily/Ribonuclease H"/>
    <property type="match status" value="2"/>
</dbReference>
<dbReference type="PANTHER" id="PTHR23044:SF61">
    <property type="entry name" value="3'-5' EXORIBONUCLEASE 1-RELATED"/>
    <property type="match status" value="1"/>
</dbReference>
<dbReference type="InterPro" id="IPR051274">
    <property type="entry name" value="3-5_Exoribonuclease"/>
</dbReference>
<evidence type="ECO:0000313" key="10">
    <source>
        <dbReference type="Proteomes" id="UP001217089"/>
    </source>
</evidence>
<comment type="caution">
    <text evidence="9">The sequence shown here is derived from an EMBL/GenBank/DDBJ whole genome shotgun (WGS) entry which is preliminary data.</text>
</comment>
<evidence type="ECO:0000256" key="2">
    <source>
        <dbReference type="ARBA" id="ARBA00022490"/>
    </source>
</evidence>
<protein>
    <recommendedName>
        <fullName evidence="8">SAP domain-containing protein</fullName>
    </recommendedName>
</protein>
<evidence type="ECO:0000256" key="3">
    <source>
        <dbReference type="ARBA" id="ARBA00022722"/>
    </source>
</evidence>
<keyword evidence="10" id="KW-1185">Reference proteome</keyword>
<evidence type="ECO:0000256" key="1">
    <source>
        <dbReference type="ARBA" id="ARBA00004496"/>
    </source>
</evidence>
<evidence type="ECO:0000256" key="4">
    <source>
        <dbReference type="ARBA" id="ARBA00022801"/>
    </source>
</evidence>
<evidence type="ECO:0000313" key="9">
    <source>
        <dbReference type="EMBL" id="KAJ8316794.1"/>
    </source>
</evidence>
<dbReference type="SMART" id="SM00479">
    <property type="entry name" value="EXOIII"/>
    <property type="match status" value="1"/>
</dbReference>
<comment type="subcellular location">
    <subcellularLocation>
        <location evidence="1">Cytoplasm</location>
    </subcellularLocation>
</comment>
<dbReference type="Proteomes" id="UP001217089">
    <property type="component" value="Unassembled WGS sequence"/>
</dbReference>
<proteinExistence type="predicted"/>
<dbReference type="Gene3D" id="1.10.720.30">
    <property type="entry name" value="SAP domain"/>
    <property type="match status" value="1"/>
</dbReference>
<dbReference type="Pfam" id="PF00929">
    <property type="entry name" value="RNase_T"/>
    <property type="match status" value="1"/>
</dbReference>
<dbReference type="InterPro" id="IPR036361">
    <property type="entry name" value="SAP_dom_sf"/>
</dbReference>
<keyword evidence="3" id="KW-0540">Nuclease</keyword>
<evidence type="ECO:0000256" key="5">
    <source>
        <dbReference type="ARBA" id="ARBA00022839"/>
    </source>
</evidence>
<dbReference type="CDD" id="cd06133">
    <property type="entry name" value="ERI-1_3'hExo_like"/>
    <property type="match status" value="1"/>
</dbReference>
<reference evidence="9 10" key="1">
    <citation type="submission" date="2022-12" db="EMBL/GenBank/DDBJ databases">
        <title>Chromosome-level genome of Tegillarca granosa.</title>
        <authorList>
            <person name="Kim J."/>
        </authorList>
    </citation>
    <scope>NUCLEOTIDE SEQUENCE [LARGE SCALE GENOMIC DNA]</scope>
    <source>
        <strain evidence="9">Teg-2019</strain>
        <tissue evidence="9">Adductor muscle</tissue>
    </source>
</reference>
<dbReference type="EMBL" id="JARBDR010000246">
    <property type="protein sequence ID" value="KAJ8316794.1"/>
    <property type="molecule type" value="Genomic_DNA"/>
</dbReference>
<feature type="region of interest" description="Disordered" evidence="7">
    <location>
        <begin position="266"/>
        <end position="317"/>
    </location>
</feature>
<evidence type="ECO:0000256" key="7">
    <source>
        <dbReference type="SAM" id="MobiDB-lite"/>
    </source>
</evidence>
<evidence type="ECO:0000256" key="6">
    <source>
        <dbReference type="ARBA" id="ARBA00023158"/>
    </source>
</evidence>
<dbReference type="SUPFAM" id="SSF68906">
    <property type="entry name" value="SAP domain"/>
    <property type="match status" value="1"/>
</dbReference>
<sequence length="333" mass="39389">MLQVTKDESKEVHKVKAVKDGQYSDPVYKKLSVINGEINKMSREQLKERLAELRLDTRGVREVLKKRLKSYYKNRKLMKARLKAPGGTKYDYIIVIDFEATCEQNNDNYKHEIIEFPAILIDVHRMEVNVVDEADEFPVVLRKMEDWMAHHKLGEMYKFAILTDGPWDMSRFLYQQCQISKTTYPRWARKWINVRKVYANYYQCRRGKLEVMLENLGMHFEGSLHCGLHDSRNIARIAVRLMQDGCALKTNEYLTVRHDIQKRHTEVEVESYDQESSDEEIDVDKKDSSISHDQSLDESMKKLQIDSKERLEDKDDAENDCEDLLEYYRLQST</sequence>
<dbReference type="InterPro" id="IPR047201">
    <property type="entry name" value="ERI-1_3'hExo-like"/>
</dbReference>
<evidence type="ECO:0000259" key="8">
    <source>
        <dbReference type="PROSITE" id="PS50800"/>
    </source>
</evidence>
<dbReference type="InterPro" id="IPR003034">
    <property type="entry name" value="SAP_dom"/>
</dbReference>
<accession>A0ABQ9FHM2</accession>
<feature type="domain" description="SAP" evidence="8">
    <location>
        <begin position="38"/>
        <end position="72"/>
    </location>
</feature>
<dbReference type="SUPFAM" id="SSF53098">
    <property type="entry name" value="Ribonuclease H-like"/>
    <property type="match status" value="1"/>
</dbReference>
<keyword evidence="4" id="KW-0378">Hydrolase</keyword>
<dbReference type="SMART" id="SM00513">
    <property type="entry name" value="SAP"/>
    <property type="match status" value="1"/>
</dbReference>
<dbReference type="PANTHER" id="PTHR23044">
    <property type="entry name" value="3'-5' EXONUCLEASE ERI1-RELATED"/>
    <property type="match status" value="1"/>
</dbReference>
<keyword evidence="2" id="KW-0963">Cytoplasm</keyword>
<dbReference type="Pfam" id="PF02037">
    <property type="entry name" value="SAP"/>
    <property type="match status" value="1"/>
</dbReference>
<feature type="compositionally biased region" description="Acidic residues" evidence="7">
    <location>
        <begin position="268"/>
        <end position="282"/>
    </location>
</feature>
<gene>
    <name evidence="9" type="ORF">KUTeg_004698</name>
</gene>
<feature type="compositionally biased region" description="Basic and acidic residues" evidence="7">
    <location>
        <begin position="283"/>
        <end position="313"/>
    </location>
</feature>
<keyword evidence="6" id="KW-0943">RNA-mediated gene silencing</keyword>
<keyword evidence="5" id="KW-0269">Exonuclease</keyword>
<name>A0ABQ9FHM2_TEGGR</name>
<dbReference type="PROSITE" id="PS50800">
    <property type="entry name" value="SAP"/>
    <property type="match status" value="1"/>
</dbReference>
<dbReference type="InterPro" id="IPR012337">
    <property type="entry name" value="RNaseH-like_sf"/>
</dbReference>
<dbReference type="InterPro" id="IPR013520">
    <property type="entry name" value="Ribonucl_H"/>
</dbReference>